<dbReference type="PANTHER" id="PTHR24225:SF72">
    <property type="entry name" value="G-PROTEIN COUPLED RECEPTORS FAMILY 1 PROFILE DOMAIN-CONTAINING PROTEIN-RELATED"/>
    <property type="match status" value="1"/>
</dbReference>
<accession>A0AA97LHZ6</accession>
<dbReference type="SUPFAM" id="SSF81321">
    <property type="entry name" value="Family A G protein-coupled receptor-like"/>
    <property type="match status" value="1"/>
</dbReference>
<keyword evidence="10 12" id="KW-0807">Transducer</keyword>
<evidence type="ECO:0000256" key="3">
    <source>
        <dbReference type="ARBA" id="ARBA00022553"/>
    </source>
</evidence>
<dbReference type="RefSeq" id="XP_054856923.1">
    <property type="nucleotide sequence ID" value="XM_055000948.1"/>
</dbReference>
<keyword evidence="8 12" id="KW-0675">Receptor</keyword>
<evidence type="ECO:0000256" key="4">
    <source>
        <dbReference type="ARBA" id="ARBA00022692"/>
    </source>
</evidence>
<evidence type="ECO:0000256" key="6">
    <source>
        <dbReference type="ARBA" id="ARBA00023040"/>
    </source>
</evidence>
<keyword evidence="5 13" id="KW-1133">Transmembrane helix</keyword>
<protein>
    <submittedName>
        <fullName evidence="16">Leukotriene B4 receptor 1-like</fullName>
    </submittedName>
</protein>
<feature type="transmembrane region" description="Helical" evidence="13">
    <location>
        <begin position="55"/>
        <end position="78"/>
    </location>
</feature>
<evidence type="ECO:0000256" key="8">
    <source>
        <dbReference type="ARBA" id="ARBA00023170"/>
    </source>
</evidence>
<evidence type="ECO:0000256" key="2">
    <source>
        <dbReference type="ARBA" id="ARBA00022475"/>
    </source>
</evidence>
<feature type="transmembrane region" description="Helical" evidence="13">
    <location>
        <begin position="180"/>
        <end position="202"/>
    </location>
</feature>
<evidence type="ECO:0000259" key="14">
    <source>
        <dbReference type="PROSITE" id="PS50262"/>
    </source>
</evidence>
<feature type="transmembrane region" description="Helical" evidence="13">
    <location>
        <begin position="14"/>
        <end position="43"/>
    </location>
</feature>
<feature type="transmembrane region" description="Helical" evidence="13">
    <location>
        <begin position="268"/>
        <end position="288"/>
    </location>
</feature>
<dbReference type="InterPro" id="IPR017452">
    <property type="entry name" value="GPCR_Rhodpsn_7TM"/>
</dbReference>
<evidence type="ECO:0000313" key="16">
    <source>
        <dbReference type="RefSeq" id="XP_054856923.1"/>
    </source>
</evidence>
<dbReference type="Proteomes" id="UP001190640">
    <property type="component" value="Chromosome 16"/>
</dbReference>
<dbReference type="FunFam" id="1.20.1070.10:FF:000109">
    <property type="entry name" value="Leukotriene B4 receptor"/>
    <property type="match status" value="1"/>
</dbReference>
<keyword evidence="7 13" id="KW-0472">Membrane</keyword>
<dbReference type="GO" id="GO:0005886">
    <property type="term" value="C:plasma membrane"/>
    <property type="evidence" value="ECO:0007669"/>
    <property type="project" value="UniProtKB-SubCell"/>
</dbReference>
<keyword evidence="9" id="KW-0325">Glycoprotein</keyword>
<evidence type="ECO:0000256" key="7">
    <source>
        <dbReference type="ARBA" id="ARBA00023136"/>
    </source>
</evidence>
<feature type="transmembrane region" description="Helical" evidence="13">
    <location>
        <begin position="131"/>
        <end position="151"/>
    </location>
</feature>
<keyword evidence="3" id="KW-0597">Phosphoprotein</keyword>
<dbReference type="KEGG" id="emc:129344344"/>
<evidence type="ECO:0000256" key="12">
    <source>
        <dbReference type="RuleBase" id="RU000688"/>
    </source>
</evidence>
<dbReference type="GO" id="GO:0007200">
    <property type="term" value="P:phospholipase C-activating G protein-coupled receptor signaling pathway"/>
    <property type="evidence" value="ECO:0007669"/>
    <property type="project" value="TreeGrafter"/>
</dbReference>
<keyword evidence="6 12" id="KW-0297">G-protein coupled receptor</keyword>
<keyword evidence="2" id="KW-1003">Cell membrane</keyword>
<comment type="similarity">
    <text evidence="11">Belongs to the chemokine-like receptor (CMKLR) family.</text>
</comment>
<evidence type="ECO:0000256" key="9">
    <source>
        <dbReference type="ARBA" id="ARBA00023180"/>
    </source>
</evidence>
<dbReference type="InterPro" id="IPR000826">
    <property type="entry name" value="Formyl_rcpt-rel"/>
</dbReference>
<dbReference type="PANTHER" id="PTHR24225">
    <property type="entry name" value="CHEMOTACTIC RECEPTOR"/>
    <property type="match status" value="1"/>
</dbReference>
<sequence>MSPPEESKDNLTMFVARFVVCTILSLSFAVGVPGNAFVIWTICRRMKQRSLSVTLILNLAIADVLVLVTLPIWIYSFANAWIFEIITCKALVFVVYCNMYASIFLITALSLERFMAVFRPFTVQRRTNKMFVHLVTLFIWIFSIAFGAPILSFQETEETDIGLQCTSRNYHSNSQRVACLLLESLVGFLVPFAIISICYVCIAKRISHMTGSSKQRSTRLVASVVVSFALCWLPYHVFNLMSIASAAMEDSDKKASELLEDTANRGTYIAGAITFLSSCVNPLLYAFAARNFQSSVRFTKLSKLFEQMNPVTKPEGTKELCVINGKEETLTSTELI</sequence>
<dbReference type="PRINTS" id="PR01157">
    <property type="entry name" value="P2YPURNOCPTR"/>
</dbReference>
<dbReference type="GO" id="GO:0006954">
    <property type="term" value="P:inflammatory response"/>
    <property type="evidence" value="ECO:0007669"/>
    <property type="project" value="TreeGrafter"/>
</dbReference>
<dbReference type="PROSITE" id="PS00237">
    <property type="entry name" value="G_PROTEIN_RECEP_F1_1"/>
    <property type="match status" value="1"/>
</dbReference>
<evidence type="ECO:0000256" key="13">
    <source>
        <dbReference type="SAM" id="Phobius"/>
    </source>
</evidence>
<reference evidence="16" key="1">
    <citation type="submission" date="2025-08" db="UniProtKB">
        <authorList>
            <consortium name="RefSeq"/>
        </authorList>
    </citation>
    <scope>IDENTIFICATION</scope>
    <source>
        <tissue evidence="16">Blood</tissue>
    </source>
</reference>
<dbReference type="GO" id="GO:0004974">
    <property type="term" value="F:leukotriene receptor activity"/>
    <property type="evidence" value="ECO:0007669"/>
    <property type="project" value="UniProtKB-ARBA"/>
</dbReference>
<evidence type="ECO:0000256" key="11">
    <source>
        <dbReference type="ARBA" id="ARBA00025736"/>
    </source>
</evidence>
<keyword evidence="15" id="KW-1185">Reference proteome</keyword>
<evidence type="ECO:0000256" key="5">
    <source>
        <dbReference type="ARBA" id="ARBA00022989"/>
    </source>
</evidence>
<dbReference type="InterPro" id="IPR000276">
    <property type="entry name" value="GPCR_Rhodpsn"/>
</dbReference>
<dbReference type="GeneID" id="129344344"/>
<dbReference type="PROSITE" id="PS50262">
    <property type="entry name" value="G_PROTEIN_RECEP_F1_2"/>
    <property type="match status" value="1"/>
</dbReference>
<feature type="domain" description="G-protein coupled receptors family 1 profile" evidence="14">
    <location>
        <begin position="34"/>
        <end position="285"/>
    </location>
</feature>
<comment type="similarity">
    <text evidence="12">Belongs to the G-protein coupled receptor 1 family.</text>
</comment>
<proteinExistence type="inferred from homology"/>
<dbReference type="AlphaFoldDB" id="A0AA97LHZ6"/>
<feature type="transmembrane region" description="Helical" evidence="13">
    <location>
        <begin position="90"/>
        <end position="111"/>
    </location>
</feature>
<dbReference type="Gene3D" id="1.20.1070.10">
    <property type="entry name" value="Rhodopsin 7-helix transmembrane proteins"/>
    <property type="match status" value="1"/>
</dbReference>
<dbReference type="Pfam" id="PF00001">
    <property type="entry name" value="7tm_1"/>
    <property type="match status" value="1"/>
</dbReference>
<comment type="subcellular location">
    <subcellularLocation>
        <location evidence="1">Cell membrane</location>
        <topology evidence="1">Multi-pass membrane protein</topology>
    </subcellularLocation>
</comment>
<dbReference type="PRINTS" id="PR00237">
    <property type="entry name" value="GPCRRHODOPSN"/>
</dbReference>
<evidence type="ECO:0000256" key="10">
    <source>
        <dbReference type="ARBA" id="ARBA00023224"/>
    </source>
</evidence>
<organism evidence="15 16">
    <name type="scientific">Eublepharis macularius</name>
    <name type="common">Leopard gecko</name>
    <name type="synonym">Cyrtodactylus macularius</name>
    <dbReference type="NCBI Taxonomy" id="481883"/>
    <lineage>
        <taxon>Eukaryota</taxon>
        <taxon>Metazoa</taxon>
        <taxon>Chordata</taxon>
        <taxon>Craniata</taxon>
        <taxon>Vertebrata</taxon>
        <taxon>Euteleostomi</taxon>
        <taxon>Lepidosauria</taxon>
        <taxon>Squamata</taxon>
        <taxon>Bifurcata</taxon>
        <taxon>Gekkota</taxon>
        <taxon>Eublepharidae</taxon>
        <taxon>Eublepharinae</taxon>
        <taxon>Eublepharis</taxon>
    </lineage>
</organism>
<name>A0AA97LHZ6_EUBMA</name>
<evidence type="ECO:0000256" key="1">
    <source>
        <dbReference type="ARBA" id="ARBA00004651"/>
    </source>
</evidence>
<dbReference type="GO" id="GO:0004875">
    <property type="term" value="F:complement receptor activity"/>
    <property type="evidence" value="ECO:0007669"/>
    <property type="project" value="TreeGrafter"/>
</dbReference>
<dbReference type="GO" id="GO:0007204">
    <property type="term" value="P:positive regulation of cytosolic calcium ion concentration"/>
    <property type="evidence" value="ECO:0007669"/>
    <property type="project" value="TreeGrafter"/>
</dbReference>
<gene>
    <name evidence="16" type="primary">LOC129344344</name>
</gene>
<feature type="transmembrane region" description="Helical" evidence="13">
    <location>
        <begin position="223"/>
        <end position="248"/>
    </location>
</feature>
<evidence type="ECO:0000313" key="15">
    <source>
        <dbReference type="Proteomes" id="UP001190640"/>
    </source>
</evidence>
<keyword evidence="4 12" id="KW-0812">Transmembrane</keyword>